<evidence type="ECO:0000313" key="1">
    <source>
        <dbReference type="EMBL" id="CAH1234661.1"/>
    </source>
</evidence>
<proteinExistence type="predicted"/>
<dbReference type="InterPro" id="IPR036397">
    <property type="entry name" value="RNaseH_sf"/>
</dbReference>
<feature type="non-terminal residue" evidence="1">
    <location>
        <position position="403"/>
    </location>
</feature>
<reference evidence="1" key="1">
    <citation type="submission" date="2022-01" db="EMBL/GenBank/DDBJ databases">
        <authorList>
            <person name="King R."/>
        </authorList>
    </citation>
    <scope>NUCLEOTIDE SEQUENCE</scope>
</reference>
<dbReference type="PANTHER" id="PTHR47027:SF20">
    <property type="entry name" value="REVERSE TRANSCRIPTASE-LIKE PROTEIN WITH RNA-DIRECTED DNA POLYMERASE DOMAIN"/>
    <property type="match status" value="1"/>
</dbReference>
<evidence type="ECO:0000313" key="2">
    <source>
        <dbReference type="Proteomes" id="UP001153709"/>
    </source>
</evidence>
<dbReference type="EMBL" id="CAKJVB030000394">
    <property type="protein sequence ID" value="CAH1234661.1"/>
    <property type="molecule type" value="Genomic_DNA"/>
</dbReference>
<protein>
    <submittedName>
        <fullName evidence="1">Uncharacterized protein</fullName>
    </submittedName>
</protein>
<sequence>ILITDDKKYFTLSQFGNEGQRWGFYICNVQDALDKVRFKGKLKYADKTLVWCPIAEAGVSKPFVRRVPGKALNADNYVDRCLTKLVQFINTHQPNDEIIFGPDLVLCHYARRTTDWLTAQNINFVPKRDNPPNVPQKTKMMTNMVPSEEIQINNNKIELIDKYTYLGHEIKIPRDNQTCELNRRITLEWAAYGRMRDIFKTNIPIHLKRKAFNQCILPANGEINAGLTLKDRVRNEEKRRRTGVDDIILRINKQKWRWAGHVARMEDGRLTKRLLEWRPRADKRSRCRPPTRWTDELRKIETNWIAAAKDRENWRRLVGGLYPTMDVKMGLNDDDLLHWKQNTLYIHIHQCKPRNSLMIGKLVVAQKRHVLITVIINDAPAALTSGVKSSPMMAVGIGPIPRE</sequence>
<dbReference type="AlphaFoldDB" id="A0A9P0DSV5"/>
<comment type="caution">
    <text evidence="1">The sequence shown here is derived from an EMBL/GenBank/DDBJ whole genome shotgun (WGS) entry which is preliminary data.</text>
</comment>
<dbReference type="Proteomes" id="UP001153709">
    <property type="component" value="Unassembled WGS sequence"/>
</dbReference>
<name>A0A9P0DSV5_DIABA</name>
<dbReference type="OrthoDB" id="6752912at2759"/>
<dbReference type="Gene3D" id="3.30.420.10">
    <property type="entry name" value="Ribonuclease H-like superfamily/Ribonuclease H"/>
    <property type="match status" value="1"/>
</dbReference>
<dbReference type="GO" id="GO:0003676">
    <property type="term" value="F:nucleic acid binding"/>
    <property type="evidence" value="ECO:0007669"/>
    <property type="project" value="InterPro"/>
</dbReference>
<organism evidence="1 2">
    <name type="scientific">Diabrotica balteata</name>
    <name type="common">Banded cucumber beetle</name>
    <dbReference type="NCBI Taxonomy" id="107213"/>
    <lineage>
        <taxon>Eukaryota</taxon>
        <taxon>Metazoa</taxon>
        <taxon>Ecdysozoa</taxon>
        <taxon>Arthropoda</taxon>
        <taxon>Hexapoda</taxon>
        <taxon>Insecta</taxon>
        <taxon>Pterygota</taxon>
        <taxon>Neoptera</taxon>
        <taxon>Endopterygota</taxon>
        <taxon>Coleoptera</taxon>
        <taxon>Polyphaga</taxon>
        <taxon>Cucujiformia</taxon>
        <taxon>Chrysomeloidea</taxon>
        <taxon>Chrysomelidae</taxon>
        <taxon>Galerucinae</taxon>
        <taxon>Diabroticina</taxon>
        <taxon>Diabroticites</taxon>
        <taxon>Diabrotica</taxon>
    </lineage>
</organism>
<accession>A0A9P0DSV5</accession>
<gene>
    <name evidence="1" type="ORF">DIABBA_LOCUS151</name>
</gene>
<dbReference type="PANTHER" id="PTHR47027">
    <property type="entry name" value="REVERSE TRANSCRIPTASE DOMAIN-CONTAINING PROTEIN"/>
    <property type="match status" value="1"/>
</dbReference>
<keyword evidence="2" id="KW-1185">Reference proteome</keyword>